<evidence type="ECO:0000256" key="3">
    <source>
        <dbReference type="ARBA" id="ARBA00022606"/>
    </source>
</evidence>
<dbReference type="InterPro" id="IPR004117">
    <property type="entry name" value="7tm6_olfct_rcpt"/>
</dbReference>
<evidence type="ECO:0000256" key="7">
    <source>
        <dbReference type="ARBA" id="ARBA00023136"/>
    </source>
</evidence>
<reference evidence="10" key="2">
    <citation type="journal article" date="2023" name="Commun. Biol.">
        <title>Intrasexual cuticular hydrocarbon dimorphism in a wasp sheds light on hydrocarbon biosynthesis genes in Hymenoptera.</title>
        <authorList>
            <person name="Moris V.C."/>
            <person name="Podsiadlowski L."/>
            <person name="Martin S."/>
            <person name="Oeyen J.P."/>
            <person name="Donath A."/>
            <person name="Petersen M."/>
            <person name="Wilbrandt J."/>
            <person name="Misof B."/>
            <person name="Liedtke D."/>
            <person name="Thamm M."/>
            <person name="Scheiner R."/>
            <person name="Schmitt T."/>
            <person name="Niehuis O."/>
        </authorList>
    </citation>
    <scope>NUCLEOTIDE SEQUENCE</scope>
    <source>
        <strain evidence="10">GBR_01_08_01A</strain>
    </source>
</reference>
<accession>A0AAD9RWM1</accession>
<comment type="subcellular location">
    <subcellularLocation>
        <location evidence="1">Cell membrane</location>
        <topology evidence="1">Multi-pass membrane protein</topology>
    </subcellularLocation>
</comment>
<keyword evidence="3" id="KW-0716">Sensory transduction</keyword>
<keyword evidence="2" id="KW-1003">Cell membrane</keyword>
<keyword evidence="11" id="KW-1185">Reference proteome</keyword>
<evidence type="ECO:0000256" key="9">
    <source>
        <dbReference type="ARBA" id="ARBA00023224"/>
    </source>
</evidence>
<gene>
    <name evidence="10" type="ORF">KPH14_003017</name>
</gene>
<dbReference type="Pfam" id="PF02949">
    <property type="entry name" value="7tm_6"/>
    <property type="match status" value="1"/>
</dbReference>
<protein>
    <submittedName>
        <fullName evidence="10">Uncharacterized protein</fullName>
    </submittedName>
</protein>
<keyword evidence="5" id="KW-0552">Olfaction</keyword>
<evidence type="ECO:0000256" key="4">
    <source>
        <dbReference type="ARBA" id="ARBA00022692"/>
    </source>
</evidence>
<keyword evidence="6" id="KW-1133">Transmembrane helix</keyword>
<dbReference type="PANTHER" id="PTHR21137:SF35">
    <property type="entry name" value="ODORANT RECEPTOR 19A-RELATED"/>
    <property type="match status" value="1"/>
</dbReference>
<dbReference type="GO" id="GO:0007165">
    <property type="term" value="P:signal transduction"/>
    <property type="evidence" value="ECO:0007669"/>
    <property type="project" value="UniProtKB-KW"/>
</dbReference>
<organism evidence="10 11">
    <name type="scientific">Odynerus spinipes</name>
    <dbReference type="NCBI Taxonomy" id="1348599"/>
    <lineage>
        <taxon>Eukaryota</taxon>
        <taxon>Metazoa</taxon>
        <taxon>Ecdysozoa</taxon>
        <taxon>Arthropoda</taxon>
        <taxon>Hexapoda</taxon>
        <taxon>Insecta</taxon>
        <taxon>Pterygota</taxon>
        <taxon>Neoptera</taxon>
        <taxon>Endopterygota</taxon>
        <taxon>Hymenoptera</taxon>
        <taxon>Apocrita</taxon>
        <taxon>Aculeata</taxon>
        <taxon>Vespoidea</taxon>
        <taxon>Vespidae</taxon>
        <taxon>Eumeninae</taxon>
        <taxon>Odynerus</taxon>
    </lineage>
</organism>
<dbReference type="PANTHER" id="PTHR21137">
    <property type="entry name" value="ODORANT RECEPTOR"/>
    <property type="match status" value="1"/>
</dbReference>
<sequence length="201" mass="23942">MEVFEQPYYRFNKRLLLLIGQWPYQDSTERLYRMHFMNIVYFGFMLPQYRKCHNGNYTADVSFDQHHDQALHVPYLQAQYRMTEDWKMWDSKREMITATMDQSTEVIRYTAFVAAQLFHIFCSSYSGQRMIDHSSEIHLKAYSGLWYEAPIEICKLLILVIRRSYEPSCLTAGKIFVFCLESFTTIVQTSTSYFMVLTSVN</sequence>
<keyword evidence="7" id="KW-0472">Membrane</keyword>
<comment type="caution">
    <text evidence="10">The sequence shown here is derived from an EMBL/GenBank/DDBJ whole genome shotgun (WGS) entry which is preliminary data.</text>
</comment>
<keyword evidence="8" id="KW-0675">Receptor</keyword>
<evidence type="ECO:0000256" key="8">
    <source>
        <dbReference type="ARBA" id="ARBA00023170"/>
    </source>
</evidence>
<keyword evidence="9" id="KW-0807">Transducer</keyword>
<evidence type="ECO:0000313" key="11">
    <source>
        <dbReference type="Proteomes" id="UP001258017"/>
    </source>
</evidence>
<evidence type="ECO:0000256" key="2">
    <source>
        <dbReference type="ARBA" id="ARBA00022475"/>
    </source>
</evidence>
<keyword evidence="4" id="KW-0812">Transmembrane</keyword>
<evidence type="ECO:0000313" key="10">
    <source>
        <dbReference type="EMBL" id="KAK2587295.1"/>
    </source>
</evidence>
<reference evidence="10" key="1">
    <citation type="submission" date="2021-08" db="EMBL/GenBank/DDBJ databases">
        <authorList>
            <person name="Misof B."/>
            <person name="Oliver O."/>
            <person name="Podsiadlowski L."/>
            <person name="Donath A."/>
            <person name="Peters R."/>
            <person name="Mayer C."/>
            <person name="Rust J."/>
            <person name="Gunkel S."/>
            <person name="Lesny P."/>
            <person name="Martin S."/>
            <person name="Oeyen J.P."/>
            <person name="Petersen M."/>
            <person name="Panagiotis P."/>
            <person name="Wilbrandt J."/>
            <person name="Tanja T."/>
        </authorList>
    </citation>
    <scope>NUCLEOTIDE SEQUENCE</scope>
    <source>
        <strain evidence="10">GBR_01_08_01A</strain>
        <tissue evidence="10">Thorax + abdomen</tissue>
    </source>
</reference>
<proteinExistence type="predicted"/>
<dbReference type="Proteomes" id="UP001258017">
    <property type="component" value="Unassembled WGS sequence"/>
</dbReference>
<dbReference type="GO" id="GO:0005886">
    <property type="term" value="C:plasma membrane"/>
    <property type="evidence" value="ECO:0007669"/>
    <property type="project" value="UniProtKB-SubCell"/>
</dbReference>
<dbReference type="AlphaFoldDB" id="A0AAD9RWM1"/>
<evidence type="ECO:0000256" key="5">
    <source>
        <dbReference type="ARBA" id="ARBA00022725"/>
    </source>
</evidence>
<dbReference type="GO" id="GO:0004984">
    <property type="term" value="F:olfactory receptor activity"/>
    <property type="evidence" value="ECO:0007669"/>
    <property type="project" value="InterPro"/>
</dbReference>
<dbReference type="EMBL" id="JAIFRP010000007">
    <property type="protein sequence ID" value="KAK2587295.1"/>
    <property type="molecule type" value="Genomic_DNA"/>
</dbReference>
<evidence type="ECO:0000256" key="6">
    <source>
        <dbReference type="ARBA" id="ARBA00022989"/>
    </source>
</evidence>
<evidence type="ECO:0000256" key="1">
    <source>
        <dbReference type="ARBA" id="ARBA00004651"/>
    </source>
</evidence>
<dbReference type="GO" id="GO:0005549">
    <property type="term" value="F:odorant binding"/>
    <property type="evidence" value="ECO:0007669"/>
    <property type="project" value="InterPro"/>
</dbReference>
<name>A0AAD9RWM1_9HYME</name>